<proteinExistence type="inferred from homology"/>
<evidence type="ECO:0000313" key="5">
    <source>
        <dbReference type="EMBL" id="KAK5110955.1"/>
    </source>
</evidence>
<dbReference type="Gene3D" id="2.80.10.50">
    <property type="match status" value="1"/>
</dbReference>
<sequence length="267" mass="29489">MVKALSFKGDKKAPKKRKRPAADDVEVNGENAKRISITEPELEADDNQWVSAGKLSDITGPVLLVLSSTPPSSISSDALGKVFAQSIENIVEGLPDSAEPHDVRQVWVATRVVGSEDTFTFKGHHGKYLGCDRYGICSATREAISPEETFKLSTTEGATIIFNIQTGHSKYLSTSTEKDSPDVRGDAESVSDPTGLRIRMQARFKPQHKVDKAEKVRAKISRKELEDEVGRRLEDGEVKRLKKARRDGSYHEAMLDVKVKGKHDKFA</sequence>
<evidence type="ECO:0000256" key="1">
    <source>
        <dbReference type="ARBA" id="ARBA00004604"/>
    </source>
</evidence>
<dbReference type="SUPFAM" id="SSF50405">
    <property type="entry name" value="Actin-crosslinking proteins"/>
    <property type="match status" value="1"/>
</dbReference>
<dbReference type="EMBL" id="JAVRRL010000044">
    <property type="protein sequence ID" value="KAK5110955.1"/>
    <property type="molecule type" value="Genomic_DNA"/>
</dbReference>
<dbReference type="Pfam" id="PF06229">
    <property type="entry name" value="FRG1"/>
    <property type="match status" value="1"/>
</dbReference>
<gene>
    <name evidence="5" type="ORF">LTR62_005493</name>
</gene>
<feature type="compositionally biased region" description="Basic and acidic residues" evidence="4">
    <location>
        <begin position="176"/>
        <end position="187"/>
    </location>
</feature>
<evidence type="ECO:0000256" key="4">
    <source>
        <dbReference type="SAM" id="MobiDB-lite"/>
    </source>
</evidence>
<evidence type="ECO:0000256" key="2">
    <source>
        <dbReference type="ARBA" id="ARBA00010878"/>
    </source>
</evidence>
<feature type="region of interest" description="Disordered" evidence="4">
    <location>
        <begin position="1"/>
        <end position="28"/>
    </location>
</feature>
<dbReference type="PANTHER" id="PTHR12928:SF0">
    <property type="entry name" value="FSHD REGION GENE 1"/>
    <property type="match status" value="1"/>
</dbReference>
<reference evidence="5" key="1">
    <citation type="submission" date="2023-08" db="EMBL/GenBank/DDBJ databases">
        <title>Black Yeasts Isolated from many extreme environments.</title>
        <authorList>
            <person name="Coleine C."/>
            <person name="Stajich J.E."/>
            <person name="Selbmann L."/>
        </authorList>
    </citation>
    <scope>NUCLEOTIDE SEQUENCE</scope>
    <source>
        <strain evidence="5">CCFEE 5401</strain>
    </source>
</reference>
<keyword evidence="3" id="KW-0539">Nucleus</keyword>
<dbReference type="GO" id="GO:0005730">
    <property type="term" value="C:nucleolus"/>
    <property type="evidence" value="ECO:0007669"/>
    <property type="project" value="UniProtKB-SubCell"/>
</dbReference>
<evidence type="ECO:0000256" key="3">
    <source>
        <dbReference type="ARBA" id="ARBA00023242"/>
    </source>
</evidence>
<evidence type="ECO:0000313" key="6">
    <source>
        <dbReference type="Proteomes" id="UP001310890"/>
    </source>
</evidence>
<evidence type="ECO:0008006" key="7">
    <source>
        <dbReference type="Google" id="ProtNLM"/>
    </source>
</evidence>
<dbReference type="AlphaFoldDB" id="A0AAN7TKY9"/>
<comment type="subcellular location">
    <subcellularLocation>
        <location evidence="1">Nucleus</location>
        <location evidence="1">Nucleolus</location>
    </subcellularLocation>
</comment>
<name>A0AAN7TKY9_9PEZI</name>
<dbReference type="Proteomes" id="UP001310890">
    <property type="component" value="Unassembled WGS sequence"/>
</dbReference>
<comment type="caution">
    <text evidence="5">The sequence shown here is derived from an EMBL/GenBank/DDBJ whole genome shotgun (WGS) entry which is preliminary data.</text>
</comment>
<dbReference type="GO" id="GO:0051015">
    <property type="term" value="F:actin filament binding"/>
    <property type="evidence" value="ECO:0007669"/>
    <property type="project" value="TreeGrafter"/>
</dbReference>
<dbReference type="CDD" id="cd23339">
    <property type="entry name" value="beta-trefoil_FSCN_fungal_FRG1-like"/>
    <property type="match status" value="1"/>
</dbReference>
<comment type="similarity">
    <text evidence="2">Belongs to the FRG1 family.</text>
</comment>
<dbReference type="InterPro" id="IPR010414">
    <property type="entry name" value="FRG1"/>
</dbReference>
<organism evidence="5 6">
    <name type="scientific">Meristemomyces frigidus</name>
    <dbReference type="NCBI Taxonomy" id="1508187"/>
    <lineage>
        <taxon>Eukaryota</taxon>
        <taxon>Fungi</taxon>
        <taxon>Dikarya</taxon>
        <taxon>Ascomycota</taxon>
        <taxon>Pezizomycotina</taxon>
        <taxon>Dothideomycetes</taxon>
        <taxon>Dothideomycetidae</taxon>
        <taxon>Mycosphaerellales</taxon>
        <taxon>Teratosphaeriaceae</taxon>
        <taxon>Meristemomyces</taxon>
    </lineage>
</organism>
<protein>
    <recommendedName>
        <fullName evidence="7">Actin-crosslinking protein</fullName>
    </recommendedName>
</protein>
<dbReference type="GO" id="GO:0071013">
    <property type="term" value="C:catalytic step 2 spliceosome"/>
    <property type="evidence" value="ECO:0007669"/>
    <property type="project" value="TreeGrafter"/>
</dbReference>
<feature type="region of interest" description="Disordered" evidence="4">
    <location>
        <begin position="172"/>
        <end position="192"/>
    </location>
</feature>
<dbReference type="PANTHER" id="PTHR12928">
    <property type="entry name" value="FRG1 PROTEIN"/>
    <property type="match status" value="1"/>
</dbReference>
<dbReference type="InterPro" id="IPR008999">
    <property type="entry name" value="Actin-crosslinking"/>
</dbReference>
<accession>A0AAN7TKY9</accession>